<dbReference type="PANTHER" id="PTHR43802:SF1">
    <property type="entry name" value="IP11341P-RELATED"/>
    <property type="match status" value="1"/>
</dbReference>
<dbReference type="CDD" id="cd06558">
    <property type="entry name" value="crotonase-like"/>
    <property type="match status" value="1"/>
</dbReference>
<dbReference type="Pfam" id="PF00378">
    <property type="entry name" value="ECH_1"/>
    <property type="match status" value="1"/>
</dbReference>
<evidence type="ECO:0000313" key="2">
    <source>
        <dbReference type="EMBL" id="MCX2940899.1"/>
    </source>
</evidence>
<sequence>MRNTDKSEDYVAVAVLRFDDYSQRYRHVAMTRDDLGVLQLTLHTDGGPLIWGEGPHTELSYCFADVASDRENRVVVLTGTGQDFCARIDDSWAGPMTPEKWDLMFHHGNRLLRNLLDIEVPVIGAIQGKALLHAELAVLSDVVLASADAVIGDPIHFKNGIVAGDGVHIIWPMLLGPNRGRYFLLTGERLSAQQAHELDVVGEVLPREQLLTRAHEIARSLAAKPDLVLRYTRHAITHRIKQALAEGLSLGLALEGLGAQSDWPG</sequence>
<dbReference type="PANTHER" id="PTHR43802">
    <property type="entry name" value="ENOYL-COA HYDRATASE"/>
    <property type="match status" value="1"/>
</dbReference>
<proteinExistence type="inferred from homology"/>
<evidence type="ECO:0000256" key="1">
    <source>
        <dbReference type="ARBA" id="ARBA00005254"/>
    </source>
</evidence>
<keyword evidence="3" id="KW-1185">Reference proteome</keyword>
<dbReference type="Gene3D" id="3.90.226.10">
    <property type="entry name" value="2-enoyl-CoA Hydratase, Chain A, domain 1"/>
    <property type="match status" value="1"/>
</dbReference>
<dbReference type="Proteomes" id="UP001300745">
    <property type="component" value="Unassembled WGS sequence"/>
</dbReference>
<evidence type="ECO:0000313" key="3">
    <source>
        <dbReference type="Proteomes" id="UP001300745"/>
    </source>
</evidence>
<name>A0ABT3SP27_9MYCO</name>
<comment type="caution">
    <text evidence="2">The sequence shown here is derived from an EMBL/GenBank/DDBJ whole genome shotgun (WGS) entry which is preliminary data.</text>
</comment>
<dbReference type="InterPro" id="IPR001753">
    <property type="entry name" value="Enoyl-CoA_hydra/iso"/>
</dbReference>
<dbReference type="SUPFAM" id="SSF52096">
    <property type="entry name" value="ClpP/crotonase"/>
    <property type="match status" value="1"/>
</dbReference>
<reference evidence="2 3" key="1">
    <citation type="submission" date="2022-11" db="EMBL/GenBank/DDBJ databases">
        <title>Mycobacterium sp. nov.</title>
        <authorList>
            <person name="Papic B."/>
            <person name="Spicic S."/>
            <person name="Duvnjak S."/>
        </authorList>
    </citation>
    <scope>NUCLEOTIDE SEQUENCE [LARGE SCALE GENOMIC DNA]</scope>
    <source>
        <strain evidence="2 3">CVI_P4</strain>
    </source>
</reference>
<gene>
    <name evidence="2" type="ORF">ORI27_29845</name>
</gene>
<dbReference type="RefSeq" id="WP_266000771.1">
    <property type="nucleotide sequence ID" value="NZ_JAPJDN010000050.1"/>
</dbReference>
<accession>A0ABT3SP27</accession>
<dbReference type="EMBL" id="JAPJDO010000050">
    <property type="protein sequence ID" value="MCX2940899.1"/>
    <property type="molecule type" value="Genomic_DNA"/>
</dbReference>
<dbReference type="InterPro" id="IPR029045">
    <property type="entry name" value="ClpP/crotonase-like_dom_sf"/>
</dbReference>
<comment type="similarity">
    <text evidence="1">Belongs to the enoyl-CoA hydratase/isomerase family.</text>
</comment>
<protein>
    <submittedName>
        <fullName evidence="2">Enoyl-CoA hydratase/isomerase family protein</fullName>
    </submittedName>
</protein>
<organism evidence="2 3">
    <name type="scientific">Mycobacterium pinniadriaticum</name>
    <dbReference type="NCBI Taxonomy" id="2994102"/>
    <lineage>
        <taxon>Bacteria</taxon>
        <taxon>Bacillati</taxon>
        <taxon>Actinomycetota</taxon>
        <taxon>Actinomycetes</taxon>
        <taxon>Mycobacteriales</taxon>
        <taxon>Mycobacteriaceae</taxon>
        <taxon>Mycobacterium</taxon>
    </lineage>
</organism>